<organism evidence="2 3">
    <name type="scientific">Natrinema soli</name>
    <dbReference type="NCBI Taxonomy" id="1930624"/>
    <lineage>
        <taxon>Archaea</taxon>
        <taxon>Methanobacteriati</taxon>
        <taxon>Methanobacteriota</taxon>
        <taxon>Stenosarchaea group</taxon>
        <taxon>Halobacteria</taxon>
        <taxon>Halobacteriales</taxon>
        <taxon>Natrialbaceae</taxon>
        <taxon>Natrinema</taxon>
    </lineage>
</organism>
<keyword evidence="1" id="KW-0812">Transmembrane</keyword>
<proteinExistence type="predicted"/>
<name>A0ABD5SJ79_9EURY</name>
<feature type="transmembrane region" description="Helical" evidence="1">
    <location>
        <begin position="152"/>
        <end position="176"/>
    </location>
</feature>
<dbReference type="AlphaFoldDB" id="A0ABD5SJ79"/>
<sequence length="197" mass="22651">MNSDLPEWVQEPLELDNNRELQQRHVAKVLYHGDRPYYPIRRIKAELDGEFDRDTIRERLSEMEELGVIDQESVNNGIIYWLDREESDWPIPSDVRVEGDNSDPTIQEFIGQPHIQILSIGIFAATISGMIVWFGSLQSIGTVSSPFSTTQILSVGLTSILVSYIAIVFAFLIWVLQKGWETLEIDIDQLFGRKKRE</sequence>
<evidence type="ECO:0000256" key="1">
    <source>
        <dbReference type="SAM" id="Phobius"/>
    </source>
</evidence>
<dbReference type="EMBL" id="JBHSWV010000091">
    <property type="protein sequence ID" value="MFC6764570.1"/>
    <property type="molecule type" value="Genomic_DNA"/>
</dbReference>
<keyword evidence="1" id="KW-0472">Membrane</keyword>
<keyword evidence="1" id="KW-1133">Transmembrane helix</keyword>
<feature type="transmembrane region" description="Helical" evidence="1">
    <location>
        <begin position="117"/>
        <end position="140"/>
    </location>
</feature>
<comment type="caution">
    <text evidence="2">The sequence shown here is derived from an EMBL/GenBank/DDBJ whole genome shotgun (WGS) entry which is preliminary data.</text>
</comment>
<dbReference type="RefSeq" id="WP_273737628.1">
    <property type="nucleotide sequence ID" value="NZ_JAQIVI010000091.1"/>
</dbReference>
<evidence type="ECO:0000313" key="2">
    <source>
        <dbReference type="EMBL" id="MFC6764570.1"/>
    </source>
</evidence>
<evidence type="ECO:0000313" key="3">
    <source>
        <dbReference type="Proteomes" id="UP001596383"/>
    </source>
</evidence>
<reference evidence="2 3" key="1">
    <citation type="journal article" date="2019" name="Int. J. Syst. Evol. Microbiol.">
        <title>The Global Catalogue of Microorganisms (GCM) 10K type strain sequencing project: providing services to taxonomists for standard genome sequencing and annotation.</title>
        <authorList>
            <consortium name="The Broad Institute Genomics Platform"/>
            <consortium name="The Broad Institute Genome Sequencing Center for Infectious Disease"/>
            <person name="Wu L."/>
            <person name="Ma J."/>
        </authorList>
    </citation>
    <scope>NUCLEOTIDE SEQUENCE [LARGE SCALE GENOMIC DNA]</scope>
    <source>
        <strain evidence="2 3">LMG 29247</strain>
    </source>
</reference>
<protein>
    <submittedName>
        <fullName evidence="2">Uncharacterized protein</fullName>
    </submittedName>
</protein>
<accession>A0ABD5SJ79</accession>
<gene>
    <name evidence="2" type="ORF">ACFQE6_05845</name>
</gene>
<dbReference type="Proteomes" id="UP001596383">
    <property type="component" value="Unassembled WGS sequence"/>
</dbReference>
<keyword evidence="3" id="KW-1185">Reference proteome</keyword>